<evidence type="ECO:0000313" key="1">
    <source>
        <dbReference type="EMBL" id="GAG11763.1"/>
    </source>
</evidence>
<accession>X0VH04</accession>
<dbReference type="EMBL" id="BARS01027425">
    <property type="protein sequence ID" value="GAG11763.1"/>
    <property type="molecule type" value="Genomic_DNA"/>
</dbReference>
<comment type="caution">
    <text evidence="1">The sequence shown here is derived from an EMBL/GenBank/DDBJ whole genome shotgun (WGS) entry which is preliminary data.</text>
</comment>
<feature type="non-terminal residue" evidence="1">
    <location>
        <position position="1"/>
    </location>
</feature>
<organism evidence="1">
    <name type="scientific">marine sediment metagenome</name>
    <dbReference type="NCBI Taxonomy" id="412755"/>
    <lineage>
        <taxon>unclassified sequences</taxon>
        <taxon>metagenomes</taxon>
        <taxon>ecological metagenomes</taxon>
    </lineage>
</organism>
<dbReference type="AlphaFoldDB" id="X0VH04"/>
<proteinExistence type="predicted"/>
<sequence length="35" mass="3971">TLGDSQFIAKLLSKDANLRSVLVSLHDKRTGFYYI</sequence>
<gene>
    <name evidence="1" type="ORF">S01H1_43085</name>
</gene>
<reference evidence="1" key="1">
    <citation type="journal article" date="2014" name="Front. Microbiol.">
        <title>High frequency of phylogenetically diverse reductive dehalogenase-homologous genes in deep subseafloor sedimentary metagenomes.</title>
        <authorList>
            <person name="Kawai M."/>
            <person name="Futagami T."/>
            <person name="Toyoda A."/>
            <person name="Takaki Y."/>
            <person name="Nishi S."/>
            <person name="Hori S."/>
            <person name="Arai W."/>
            <person name="Tsubouchi T."/>
            <person name="Morono Y."/>
            <person name="Uchiyama I."/>
            <person name="Ito T."/>
            <person name="Fujiyama A."/>
            <person name="Inagaki F."/>
            <person name="Takami H."/>
        </authorList>
    </citation>
    <scope>NUCLEOTIDE SEQUENCE</scope>
    <source>
        <strain evidence="1">Expedition CK06-06</strain>
    </source>
</reference>
<protein>
    <submittedName>
        <fullName evidence="1">Uncharacterized protein</fullName>
    </submittedName>
</protein>
<name>X0VH04_9ZZZZ</name>